<dbReference type="GO" id="GO:0000976">
    <property type="term" value="F:transcription cis-regulatory region binding"/>
    <property type="evidence" value="ECO:0007669"/>
    <property type="project" value="TreeGrafter"/>
</dbReference>
<protein>
    <submittedName>
        <fullName evidence="6">TetR family transcriptional regulator</fullName>
    </submittedName>
</protein>
<dbReference type="InterPro" id="IPR009057">
    <property type="entry name" value="Homeodomain-like_sf"/>
</dbReference>
<dbReference type="PROSITE" id="PS50977">
    <property type="entry name" value="HTH_TETR_2"/>
    <property type="match status" value="1"/>
</dbReference>
<evidence type="ECO:0000256" key="1">
    <source>
        <dbReference type="ARBA" id="ARBA00023015"/>
    </source>
</evidence>
<keyword evidence="2 4" id="KW-0238">DNA-binding</keyword>
<feature type="domain" description="HTH tetR-type" evidence="5">
    <location>
        <begin position="6"/>
        <end position="66"/>
    </location>
</feature>
<evidence type="ECO:0000259" key="5">
    <source>
        <dbReference type="PROSITE" id="PS50977"/>
    </source>
</evidence>
<reference evidence="6" key="1">
    <citation type="submission" date="2017-09" db="EMBL/GenBank/DDBJ databases">
        <title>Complete Genome Sequence of ansamitocin-producing Bacterium Actinosynnema pretiosum X47.</title>
        <authorList>
            <person name="Cao G."/>
            <person name="Zong G."/>
            <person name="Zhong C."/>
            <person name="Fu J."/>
        </authorList>
    </citation>
    <scope>NUCLEOTIDE SEQUENCE [LARGE SCALE GENOMIC DNA]</scope>
    <source>
        <strain evidence="6">X47</strain>
    </source>
</reference>
<dbReference type="Proteomes" id="UP000218505">
    <property type="component" value="Chromosome"/>
</dbReference>
<dbReference type="GO" id="GO:0003700">
    <property type="term" value="F:DNA-binding transcription factor activity"/>
    <property type="evidence" value="ECO:0007669"/>
    <property type="project" value="TreeGrafter"/>
</dbReference>
<keyword evidence="7" id="KW-1185">Reference proteome</keyword>
<evidence type="ECO:0000313" key="6">
    <source>
        <dbReference type="EMBL" id="ATE56393.1"/>
    </source>
</evidence>
<dbReference type="AlphaFoldDB" id="A0A290ZBQ1"/>
<keyword evidence="3" id="KW-0804">Transcription</keyword>
<dbReference type="RefSeq" id="WP_096496191.1">
    <property type="nucleotide sequence ID" value="NZ_CP023445.1"/>
</dbReference>
<dbReference type="PRINTS" id="PR00455">
    <property type="entry name" value="HTHTETR"/>
</dbReference>
<name>A0A290ZBQ1_9PSEU</name>
<evidence type="ECO:0000256" key="2">
    <source>
        <dbReference type="ARBA" id="ARBA00023125"/>
    </source>
</evidence>
<dbReference type="PANTHER" id="PTHR30055">
    <property type="entry name" value="HTH-TYPE TRANSCRIPTIONAL REGULATOR RUTR"/>
    <property type="match status" value="1"/>
</dbReference>
<dbReference type="EMBL" id="CP023445">
    <property type="protein sequence ID" value="ATE56393.1"/>
    <property type="molecule type" value="Genomic_DNA"/>
</dbReference>
<feature type="DNA-binding region" description="H-T-H motif" evidence="4">
    <location>
        <begin position="29"/>
        <end position="48"/>
    </location>
</feature>
<sequence length="190" mass="20154">MGRWEPNARERLQRSALALFAERGYDSTTAAGIAEGAGLGKSTFFRHFADKREVLFDGQEQLNEALVAAIAAAPAEAGPYEVIGLALDAMGAFFGPERLEWARQRQAVVQAHSELRERELLKIASLTEAFAGSLRARGLGATAAGVAAELGGLAFRAAFAGWIAPDNALGFPEVARRELAAVREAAASLD</sequence>
<dbReference type="Pfam" id="PF00440">
    <property type="entry name" value="TetR_N"/>
    <property type="match status" value="1"/>
</dbReference>
<organism evidence="6 7">
    <name type="scientific">Actinosynnema pretiosum</name>
    <dbReference type="NCBI Taxonomy" id="42197"/>
    <lineage>
        <taxon>Bacteria</taxon>
        <taxon>Bacillati</taxon>
        <taxon>Actinomycetota</taxon>
        <taxon>Actinomycetes</taxon>
        <taxon>Pseudonocardiales</taxon>
        <taxon>Pseudonocardiaceae</taxon>
        <taxon>Actinosynnema</taxon>
    </lineage>
</organism>
<dbReference type="PANTHER" id="PTHR30055:SF238">
    <property type="entry name" value="MYCOFACTOCIN BIOSYNTHESIS TRANSCRIPTIONAL REGULATOR MFTR-RELATED"/>
    <property type="match status" value="1"/>
</dbReference>
<keyword evidence="1" id="KW-0805">Transcription regulation</keyword>
<dbReference type="InterPro" id="IPR001647">
    <property type="entry name" value="HTH_TetR"/>
</dbReference>
<accession>A0A290ZBQ1</accession>
<evidence type="ECO:0000256" key="3">
    <source>
        <dbReference type="ARBA" id="ARBA00023163"/>
    </source>
</evidence>
<gene>
    <name evidence="6" type="ORF">CNX65_26545</name>
</gene>
<evidence type="ECO:0000313" key="7">
    <source>
        <dbReference type="Proteomes" id="UP000218505"/>
    </source>
</evidence>
<dbReference type="Gene3D" id="1.10.357.10">
    <property type="entry name" value="Tetracycline Repressor, domain 2"/>
    <property type="match status" value="1"/>
</dbReference>
<proteinExistence type="predicted"/>
<dbReference type="SUPFAM" id="SSF46689">
    <property type="entry name" value="Homeodomain-like"/>
    <property type="match status" value="1"/>
</dbReference>
<dbReference type="InterPro" id="IPR050109">
    <property type="entry name" value="HTH-type_TetR-like_transc_reg"/>
</dbReference>
<dbReference type="KEGG" id="apre:CNX65_26545"/>
<evidence type="ECO:0000256" key="4">
    <source>
        <dbReference type="PROSITE-ProRule" id="PRU00335"/>
    </source>
</evidence>